<evidence type="ECO:0000313" key="3">
    <source>
        <dbReference type="Proteomes" id="UP000091967"/>
    </source>
</evidence>
<feature type="transmembrane region" description="Helical" evidence="1">
    <location>
        <begin position="128"/>
        <end position="153"/>
    </location>
</feature>
<dbReference type="AlphaFoldDB" id="A0A1B8A537"/>
<keyword evidence="1" id="KW-1133">Transmembrane helix</keyword>
<accession>A0A1B8A537</accession>
<sequence length="339" mass="38006">MRSPREPNEEANILPGPERDTMFIFCSVHSNPFPEATSPLSRIGRYALASVLFIIELTLLMGVPATTGFLAWSTRNQLWPALNDAGLGKEAEEVLGYLVFDTIFLGLLIWGAVPVLAVSRMGGNRGRVLTYAAFGGMTVVFVGVSIRTMYLTWNWAVLFELATGDASLAGRCKFISLTLDVLLCLGCASAVIYSLYTAKLGTPSVIRQMLDDKGRSGACMFGLAAKASSEWSVHVWARSKGEFRVERACLGSQQRRVQSAKGTEYKVNWNWGTEYKVNWGSEYQVDRQVNWGSEYQVDRQVNWGTEYKVNWGTKWIHQLWRVSRIAHAWRVAFHVKRDA</sequence>
<organism evidence="2 3">
    <name type="scientific">Fusarium poae</name>
    <dbReference type="NCBI Taxonomy" id="36050"/>
    <lineage>
        <taxon>Eukaryota</taxon>
        <taxon>Fungi</taxon>
        <taxon>Dikarya</taxon>
        <taxon>Ascomycota</taxon>
        <taxon>Pezizomycotina</taxon>
        <taxon>Sordariomycetes</taxon>
        <taxon>Hypocreomycetidae</taxon>
        <taxon>Hypocreales</taxon>
        <taxon>Nectriaceae</taxon>
        <taxon>Fusarium</taxon>
    </lineage>
</organism>
<gene>
    <name evidence="2" type="ORF">FPOA_13594</name>
</gene>
<name>A0A1B8A537_FUSPO</name>
<feature type="transmembrane region" description="Helical" evidence="1">
    <location>
        <begin position="46"/>
        <end position="74"/>
    </location>
</feature>
<feature type="transmembrane region" description="Helical" evidence="1">
    <location>
        <begin position="173"/>
        <end position="196"/>
    </location>
</feature>
<comment type="caution">
    <text evidence="2">The sequence shown here is derived from an EMBL/GenBank/DDBJ whole genome shotgun (WGS) entry which is preliminary data.</text>
</comment>
<dbReference type="EMBL" id="LYXU01000146">
    <property type="protein sequence ID" value="OBS15597.1"/>
    <property type="molecule type" value="Genomic_DNA"/>
</dbReference>
<dbReference type="Proteomes" id="UP000091967">
    <property type="component" value="Unassembled WGS sequence"/>
</dbReference>
<keyword evidence="1" id="KW-0472">Membrane</keyword>
<proteinExistence type="predicted"/>
<reference evidence="2 3" key="1">
    <citation type="submission" date="2016-06" db="EMBL/GenBank/DDBJ databases">
        <title>Living apart together: crosstalk between the core and supernumerary genomes in a fungal plant pathogen.</title>
        <authorList>
            <person name="Vanheule A."/>
            <person name="Audenaert K."/>
            <person name="Warris S."/>
            <person name="Van De Geest H."/>
            <person name="Schijlen E."/>
            <person name="Hofte M."/>
            <person name="De Saeger S."/>
            <person name="Haesaert G."/>
            <person name="Waalwijk C."/>
            <person name="Van Der Lee T."/>
        </authorList>
    </citation>
    <scope>NUCLEOTIDE SEQUENCE [LARGE SCALE GENOMIC DNA]</scope>
    <source>
        <strain evidence="2 3">2516</strain>
    </source>
</reference>
<evidence type="ECO:0000313" key="2">
    <source>
        <dbReference type="EMBL" id="OBS15597.1"/>
    </source>
</evidence>
<evidence type="ECO:0000256" key="1">
    <source>
        <dbReference type="SAM" id="Phobius"/>
    </source>
</evidence>
<keyword evidence="3" id="KW-1185">Reference proteome</keyword>
<keyword evidence="1" id="KW-0812">Transmembrane</keyword>
<protein>
    <submittedName>
        <fullName evidence="2">Uncharacterized protein</fullName>
    </submittedName>
</protein>
<feature type="transmembrane region" description="Helical" evidence="1">
    <location>
        <begin position="94"/>
        <end position="116"/>
    </location>
</feature>